<comment type="similarity">
    <text evidence="1">Belongs to the sigma-70 factor family. ECF subfamily.</text>
</comment>
<dbReference type="GO" id="GO:0006352">
    <property type="term" value="P:DNA-templated transcription initiation"/>
    <property type="evidence" value="ECO:0007669"/>
    <property type="project" value="InterPro"/>
</dbReference>
<dbReference type="Gene3D" id="1.10.10.10">
    <property type="entry name" value="Winged helix-like DNA-binding domain superfamily/Winged helix DNA-binding domain"/>
    <property type="match status" value="1"/>
</dbReference>
<evidence type="ECO:0000313" key="7">
    <source>
        <dbReference type="Proteomes" id="UP000252081"/>
    </source>
</evidence>
<keyword evidence="7" id="KW-1185">Reference proteome</keyword>
<reference evidence="6 7" key="1">
    <citation type="submission" date="2018-07" db="EMBL/GenBank/DDBJ databases">
        <title>A draft genome of a endophytic bacteria, a new species of Pedobacter.</title>
        <authorList>
            <person name="Zhang Z.D."/>
            <person name="Chen Z.J."/>
        </authorList>
    </citation>
    <scope>NUCLEOTIDE SEQUENCE [LARGE SCALE GENOMIC DNA]</scope>
    <source>
        <strain evidence="6 7">RS10</strain>
    </source>
</reference>
<accession>A0A366KLE5</accession>
<dbReference type="SUPFAM" id="SSF88946">
    <property type="entry name" value="Sigma2 domain of RNA polymerase sigma factors"/>
    <property type="match status" value="1"/>
</dbReference>
<evidence type="ECO:0000256" key="2">
    <source>
        <dbReference type="ARBA" id="ARBA00023015"/>
    </source>
</evidence>
<dbReference type="InterPro" id="IPR014284">
    <property type="entry name" value="RNA_pol_sigma-70_dom"/>
</dbReference>
<evidence type="ECO:0000256" key="1">
    <source>
        <dbReference type="ARBA" id="ARBA00010641"/>
    </source>
</evidence>
<keyword evidence="2" id="KW-0805">Transcription regulation</keyword>
<dbReference type="InterPro" id="IPR036388">
    <property type="entry name" value="WH-like_DNA-bd_sf"/>
</dbReference>
<proteinExistence type="inferred from homology"/>
<dbReference type="InterPro" id="IPR013325">
    <property type="entry name" value="RNA_pol_sigma_r2"/>
</dbReference>
<dbReference type="NCBIfam" id="TIGR02985">
    <property type="entry name" value="Sig70_bacteroi1"/>
    <property type="match status" value="1"/>
</dbReference>
<dbReference type="Pfam" id="PF08281">
    <property type="entry name" value="Sigma70_r4_2"/>
    <property type="match status" value="1"/>
</dbReference>
<dbReference type="SUPFAM" id="SSF88659">
    <property type="entry name" value="Sigma3 and sigma4 domains of RNA polymerase sigma factors"/>
    <property type="match status" value="1"/>
</dbReference>
<dbReference type="InterPro" id="IPR013324">
    <property type="entry name" value="RNA_pol_sigma_r3/r4-like"/>
</dbReference>
<dbReference type="RefSeq" id="WP_113952040.1">
    <property type="nucleotide sequence ID" value="NZ_QNQU01000043.1"/>
</dbReference>
<dbReference type="NCBIfam" id="TIGR02937">
    <property type="entry name" value="sigma70-ECF"/>
    <property type="match status" value="1"/>
</dbReference>
<organism evidence="6 7">
    <name type="scientific">Pedobacter miscanthi</name>
    <dbReference type="NCBI Taxonomy" id="2259170"/>
    <lineage>
        <taxon>Bacteria</taxon>
        <taxon>Pseudomonadati</taxon>
        <taxon>Bacteroidota</taxon>
        <taxon>Sphingobacteriia</taxon>
        <taxon>Sphingobacteriales</taxon>
        <taxon>Sphingobacteriaceae</taxon>
        <taxon>Pedobacter</taxon>
    </lineage>
</organism>
<dbReference type="InterPro" id="IPR013249">
    <property type="entry name" value="RNA_pol_sigma70_r4_t2"/>
</dbReference>
<evidence type="ECO:0000313" key="6">
    <source>
        <dbReference type="EMBL" id="RBQ02308.1"/>
    </source>
</evidence>
<evidence type="ECO:0000256" key="4">
    <source>
        <dbReference type="ARBA" id="ARBA00023163"/>
    </source>
</evidence>
<dbReference type="InterPro" id="IPR039425">
    <property type="entry name" value="RNA_pol_sigma-70-like"/>
</dbReference>
<gene>
    <name evidence="6" type="ORF">DRW42_27335</name>
</gene>
<protein>
    <submittedName>
        <fullName evidence="6">RNA polymerase sigma-70 factor</fullName>
    </submittedName>
</protein>
<dbReference type="PANTHER" id="PTHR43133">
    <property type="entry name" value="RNA POLYMERASE ECF-TYPE SIGMA FACTO"/>
    <property type="match status" value="1"/>
</dbReference>
<feature type="domain" description="RNA polymerase sigma factor 70 region 4 type 2" evidence="5">
    <location>
        <begin position="124"/>
        <end position="175"/>
    </location>
</feature>
<comment type="caution">
    <text evidence="6">The sequence shown here is derived from an EMBL/GenBank/DDBJ whole genome shotgun (WGS) entry which is preliminary data.</text>
</comment>
<dbReference type="OrthoDB" id="665981at2"/>
<keyword evidence="3" id="KW-0731">Sigma factor</keyword>
<name>A0A366KLE5_9SPHI</name>
<dbReference type="EMBL" id="QNQU01000043">
    <property type="protein sequence ID" value="RBQ02308.1"/>
    <property type="molecule type" value="Genomic_DNA"/>
</dbReference>
<dbReference type="PANTHER" id="PTHR43133:SF46">
    <property type="entry name" value="RNA POLYMERASE SIGMA-70 FACTOR ECF SUBFAMILY"/>
    <property type="match status" value="1"/>
</dbReference>
<dbReference type="AlphaFoldDB" id="A0A366KLE5"/>
<keyword evidence="4" id="KW-0804">Transcription</keyword>
<evidence type="ECO:0000256" key="3">
    <source>
        <dbReference type="ARBA" id="ARBA00023082"/>
    </source>
</evidence>
<dbReference type="Proteomes" id="UP000252081">
    <property type="component" value="Unassembled WGS sequence"/>
</dbReference>
<dbReference type="GO" id="GO:0016987">
    <property type="term" value="F:sigma factor activity"/>
    <property type="evidence" value="ECO:0007669"/>
    <property type="project" value="UniProtKB-KW"/>
</dbReference>
<dbReference type="GO" id="GO:0003677">
    <property type="term" value="F:DNA binding"/>
    <property type="evidence" value="ECO:0007669"/>
    <property type="project" value="InterPro"/>
</dbReference>
<dbReference type="Gene3D" id="1.10.1740.10">
    <property type="match status" value="1"/>
</dbReference>
<dbReference type="InterPro" id="IPR014327">
    <property type="entry name" value="RNA_pol_sigma70_bacteroid"/>
</dbReference>
<sequence length="192" mass="22512">MHLSHQSDPDLWLSVRNNDGKAFNVLFDRYWLKLYKVALQQLKDEDASLEIVHNVFVSLWTRRKKLEINSIQNFLFISIKYQVYKSLRPGKLSIVYKADVSEDSFSTTVNLGDLKIQDSELQQKLNNSLSELPGRCHQIFRLSRLEHFSNKEIAERLGISQKSVENQLTIALKHLRHAFKDIAFLMFIIHRL</sequence>
<evidence type="ECO:0000259" key="5">
    <source>
        <dbReference type="Pfam" id="PF08281"/>
    </source>
</evidence>